<accession>A0ACB7F6Z8</accession>
<gene>
    <name evidence="1" type="primary">C1R.2</name>
    <name evidence="1" type="ORF">GBF38_014083</name>
</gene>
<feature type="non-terminal residue" evidence="1">
    <location>
        <position position="1"/>
    </location>
</feature>
<dbReference type="Proteomes" id="UP000805704">
    <property type="component" value="Chromosome 16"/>
</dbReference>
<evidence type="ECO:0000313" key="1">
    <source>
        <dbReference type="EMBL" id="KAG8009969.1"/>
    </source>
</evidence>
<dbReference type="EMBL" id="CM024804">
    <property type="protein sequence ID" value="KAG8009969.1"/>
    <property type="molecule type" value="Genomic_DNA"/>
</dbReference>
<name>A0ACB7F6Z8_NIBAL</name>
<reference evidence="1" key="1">
    <citation type="submission" date="2020-04" db="EMBL/GenBank/DDBJ databases">
        <title>A chromosome-scale assembly and high-density genetic map of the yellow drum (Nibea albiflora) genome.</title>
        <authorList>
            <person name="Xu D."/>
            <person name="Zhang W."/>
            <person name="Chen R."/>
            <person name="Tan P."/>
            <person name="Wang L."/>
            <person name="Song H."/>
            <person name="Tian L."/>
            <person name="Zhu Q."/>
            <person name="Wang B."/>
        </authorList>
    </citation>
    <scope>NUCLEOTIDE SEQUENCE</scope>
    <source>
        <strain evidence="1">ZJHYS-2018</strain>
    </source>
</reference>
<evidence type="ECO:0000313" key="2">
    <source>
        <dbReference type="Proteomes" id="UP000805704"/>
    </source>
</evidence>
<proteinExistence type="predicted"/>
<organism evidence="1 2">
    <name type="scientific">Nibea albiflora</name>
    <name type="common">Yellow drum</name>
    <name type="synonym">Corvina albiflora</name>
    <dbReference type="NCBI Taxonomy" id="240163"/>
    <lineage>
        <taxon>Eukaryota</taxon>
        <taxon>Metazoa</taxon>
        <taxon>Chordata</taxon>
        <taxon>Craniata</taxon>
        <taxon>Vertebrata</taxon>
        <taxon>Euteleostomi</taxon>
        <taxon>Actinopterygii</taxon>
        <taxon>Neopterygii</taxon>
        <taxon>Teleostei</taxon>
        <taxon>Neoteleostei</taxon>
        <taxon>Acanthomorphata</taxon>
        <taxon>Eupercaria</taxon>
        <taxon>Sciaenidae</taxon>
        <taxon>Nibea</taxon>
    </lineage>
</organism>
<comment type="caution">
    <text evidence="1">The sequence shown here is derived from an EMBL/GenBank/DDBJ whole genome shotgun (WGS) entry which is preliminary data.</text>
</comment>
<sequence>FMHNNSRFVYLSTSECWRLPDAEPVIHGEVHSPQYPQPYHPNLQKHWHLWVPEGYQIQLSLTHLDIKASAGCYEDSLTVLDDQKVLKKFCGQANSTDHPGKEPVLSPSNRLTLIFQTSDSAEVQQHTGFSATYKAIDVDECSKPDPGHGSGPLCTQICINTPGSYRCSCHHGYKIHLDQYTCLLSCDDCIFDKHKGKLFSPGYPGPSPPLLSCKYIISVEPRFTVTLNFTDKFHIKSVDTEQGHQCLHHWLQVTMPDREPMKLCGGKSPGLIATNTSTVRLDYHTDDKGLSHGWSLEYTTNVIDCGEPEPLLNGGMTFQNQHRSVVQYHCNEPFYTFPGGANVTLTCEADGKWRSKNSDVIPTCIPVCGKPTKQIFTYQRIFGGKEAPDDTIPWQVLLSVDGKRGGGMVIADRWILTAAHVLKHSENITSSEAIRAYMGLTNVKALQLSPVYAASVHVHPEYNNPNGLDYNHDIGLVKLQEPITFNSSIMPICLPAEDATYVTGMMGMVSGFGLTNEGRRRFMTKKLKYVQLPVVEQEACSNSVTLMKRTRTHVPNPTNNMFCAGVPEDVDECSKPDPGHGSGPLCSQICVNTPGSYRCSCHNGYKLHLDQYTCLLSCGDCILNKHKGKLSSPGYPGPSPPFLSCKYIISVEPRFTVTLNFTDKFHIRSVDTEQGPRCLHHWLQVTMPDREPMKLCGRKSPGLIVTNSSTVRLDYHTDDEGLSRGWTLEYTTNEIKCPLLGNVSKGRVTPVLNEYFFRDHIYVTCDQGYRLMMDGHEISTFSAMCQSDGQWQLPLPKCQIIDCGEPKSLLNGGMNFMSGFQNQYHSVVQYHCDEPFYTLPRHVDVCGKPTKLISAYQKIIGSSPDNTIPWHVLLDINGRKQGGMVIADRWIMTAAHVLTHNGNIISSEAVRAYMGHTDVNTLKLSPVYAASVHVHSEYNNPNGLDYNHDIALIKLQEPITFNSSIMPICLPAEGATYTTDMIGLVSGFAITETDNQQIFTNKLKYMHLLVVEQQTCRRTVNKLKKERNNVPSLTNNMFCAGVPEGGKDSCHGDSGSPIVLKDDGRFWAAGIVSWGVNCRQQGMYGVYTRVANYLDWINKTIQEN</sequence>
<protein>
    <submittedName>
        <fullName evidence="1">Complement C1r subcomponent</fullName>
    </submittedName>
</protein>
<keyword evidence="2" id="KW-1185">Reference proteome</keyword>